<gene>
    <name evidence="3" type="ORF">CORMATOL_00798</name>
</gene>
<feature type="coiled-coil region" evidence="1">
    <location>
        <begin position="132"/>
        <end position="159"/>
    </location>
</feature>
<dbReference type="Gene3D" id="3.40.50.12780">
    <property type="entry name" value="N-terminal domain of ligase-like"/>
    <property type="match status" value="1"/>
</dbReference>
<dbReference type="Proteomes" id="UP000006247">
    <property type="component" value="Unassembled WGS sequence"/>
</dbReference>
<dbReference type="HOGENOM" id="CLU_000022_2_12_11"/>
<dbReference type="PANTHER" id="PTHR45527:SF1">
    <property type="entry name" value="FATTY ACID SYNTHASE"/>
    <property type="match status" value="1"/>
</dbReference>
<name>C0E1E7_9CORY</name>
<sequence>MDAARQEPLDLEGGARLVMKPLLNETARVPVPVPVQITVGGSVDAGITLRVDFSSSMYSTEFMEQVGLDLVQAMADIPKDLPISDLGRRESFSELSTEGTSEAPDVLELFYRWSSLTPDKAATIKGNLSLTYLQLSERIENIRNQLKKMNARTAVVSAEYGPDLVVALLGCLAAGVEYVPVSDNLSADRVEKIKLQIEPDVDITSQQGDLSLTPVVKASKTEPDKTQSEGLAYAMFTSGSTGEPKSVWISRKALARHVAAASQAGFVEQDDCILALTSPTFDISLDELLLPLTQGATVVFPAGGHGLKGVKDAASVINRSEVSVVHGTPSMMETLIAERWGEGSDIRRVIVGGERLDKELATKLMQRSSDVRNVYGPTEATIWATEHRVTSSQEDPPIGTPLPGYEIRISNDMLTVPVARNEVGRILISGEALAEGYGNLPDKTAEKFIIIDGKRWYDTGDLGRIQGGEVIFLGRSDSQIKLRGHRIELGEYESIAKTIEGVTAAAAACDGQQIYVLTRGTATRQALESVFVKMPQAIRPDLFANTDEPFPLTPNGKLDRAEIIKAVKKIEEGALPPSANESNDVKDEFEEWVIELWGDLIGRVVGRSSNLFDEGGHSLTLARTVSEAKEDLGLSLRMSDLYEDSTPSGIASIMRKEAVRVLED</sequence>
<dbReference type="SUPFAM" id="SSF47336">
    <property type="entry name" value="ACP-like"/>
    <property type="match status" value="1"/>
</dbReference>
<dbReference type="Pfam" id="PF00501">
    <property type="entry name" value="AMP-binding"/>
    <property type="match status" value="1"/>
</dbReference>
<dbReference type="InterPro" id="IPR042099">
    <property type="entry name" value="ANL_N_sf"/>
</dbReference>
<reference evidence="3 4" key="1">
    <citation type="submission" date="2009-01" db="EMBL/GenBank/DDBJ databases">
        <authorList>
            <person name="Fulton L."/>
            <person name="Clifton S."/>
            <person name="Chinwalla A.T."/>
            <person name="Mitreva M."/>
            <person name="Sodergren E."/>
            <person name="Weinstock G."/>
            <person name="Clifton S."/>
            <person name="Dooling D.J."/>
            <person name="Fulton B."/>
            <person name="Minx P."/>
            <person name="Pepin K.H."/>
            <person name="Johnson M."/>
            <person name="Bhonagiri V."/>
            <person name="Nash W.E."/>
            <person name="Mardis E.R."/>
            <person name="Wilson R.K."/>
        </authorList>
    </citation>
    <scope>NUCLEOTIDE SEQUENCE [LARGE SCALE GENOMIC DNA]</scope>
    <source>
        <strain evidence="3 4">ATCC 33806</strain>
    </source>
</reference>
<dbReference type="GO" id="GO:0044550">
    <property type="term" value="P:secondary metabolite biosynthetic process"/>
    <property type="evidence" value="ECO:0007669"/>
    <property type="project" value="TreeGrafter"/>
</dbReference>
<evidence type="ECO:0000256" key="1">
    <source>
        <dbReference type="SAM" id="Coils"/>
    </source>
</evidence>
<dbReference type="PANTHER" id="PTHR45527">
    <property type="entry name" value="NONRIBOSOMAL PEPTIDE SYNTHETASE"/>
    <property type="match status" value="1"/>
</dbReference>
<dbReference type="PROSITE" id="PS50075">
    <property type="entry name" value="CARRIER"/>
    <property type="match status" value="1"/>
</dbReference>
<dbReference type="InterPro" id="IPR036736">
    <property type="entry name" value="ACP-like_sf"/>
</dbReference>
<dbReference type="Pfam" id="PF00550">
    <property type="entry name" value="PP-binding"/>
    <property type="match status" value="1"/>
</dbReference>
<evidence type="ECO:0000313" key="4">
    <source>
        <dbReference type="Proteomes" id="UP000006247"/>
    </source>
</evidence>
<evidence type="ECO:0000259" key="2">
    <source>
        <dbReference type="PROSITE" id="PS50075"/>
    </source>
</evidence>
<dbReference type="InterPro" id="IPR000873">
    <property type="entry name" value="AMP-dep_synth/lig_dom"/>
</dbReference>
<dbReference type="AlphaFoldDB" id="C0E1E7"/>
<feature type="domain" description="Carrier" evidence="2">
    <location>
        <begin position="584"/>
        <end position="658"/>
    </location>
</feature>
<dbReference type="InterPro" id="IPR045851">
    <property type="entry name" value="AMP-bd_C_sf"/>
</dbReference>
<dbReference type="GO" id="GO:0043041">
    <property type="term" value="P:amino acid activation for nonribosomal peptide biosynthetic process"/>
    <property type="evidence" value="ECO:0007669"/>
    <property type="project" value="TreeGrafter"/>
</dbReference>
<organism evidence="3 4">
    <name type="scientific">Corynebacterium matruchotii ATCC 33806</name>
    <dbReference type="NCBI Taxonomy" id="566549"/>
    <lineage>
        <taxon>Bacteria</taxon>
        <taxon>Bacillati</taxon>
        <taxon>Actinomycetota</taxon>
        <taxon>Actinomycetes</taxon>
        <taxon>Mycobacteriales</taxon>
        <taxon>Corynebacteriaceae</taxon>
        <taxon>Corynebacterium</taxon>
    </lineage>
</organism>
<keyword evidence="1" id="KW-0175">Coiled coil</keyword>
<dbReference type="GO" id="GO:0005737">
    <property type="term" value="C:cytoplasm"/>
    <property type="evidence" value="ECO:0007669"/>
    <property type="project" value="TreeGrafter"/>
</dbReference>
<dbReference type="InterPro" id="IPR009081">
    <property type="entry name" value="PP-bd_ACP"/>
</dbReference>
<dbReference type="Gene3D" id="3.30.300.30">
    <property type="match status" value="1"/>
</dbReference>
<evidence type="ECO:0000313" key="3">
    <source>
        <dbReference type="EMBL" id="EEG27656.1"/>
    </source>
</evidence>
<comment type="caution">
    <text evidence="3">The sequence shown here is derived from an EMBL/GenBank/DDBJ whole genome shotgun (WGS) entry which is preliminary data.</text>
</comment>
<dbReference type="EMBL" id="ACEB01000009">
    <property type="protein sequence ID" value="EEG27656.1"/>
    <property type="molecule type" value="Genomic_DNA"/>
</dbReference>
<dbReference type="Gene3D" id="1.10.1200.10">
    <property type="entry name" value="ACP-like"/>
    <property type="match status" value="1"/>
</dbReference>
<dbReference type="SUPFAM" id="SSF56801">
    <property type="entry name" value="Acetyl-CoA synthetase-like"/>
    <property type="match status" value="1"/>
</dbReference>
<dbReference type="GO" id="GO:0031177">
    <property type="term" value="F:phosphopantetheine binding"/>
    <property type="evidence" value="ECO:0007669"/>
    <property type="project" value="TreeGrafter"/>
</dbReference>
<proteinExistence type="predicted"/>
<protein>
    <submittedName>
        <fullName evidence="3">AMP-binding enzyme</fullName>
    </submittedName>
</protein>
<accession>C0E1E7</accession>